<organism evidence="2 3">
    <name type="scientific">Lithohypha guttulata</name>
    <dbReference type="NCBI Taxonomy" id="1690604"/>
    <lineage>
        <taxon>Eukaryota</taxon>
        <taxon>Fungi</taxon>
        <taxon>Dikarya</taxon>
        <taxon>Ascomycota</taxon>
        <taxon>Pezizomycotina</taxon>
        <taxon>Eurotiomycetes</taxon>
        <taxon>Chaetothyriomycetidae</taxon>
        <taxon>Chaetothyriales</taxon>
        <taxon>Trichomeriaceae</taxon>
        <taxon>Lithohypha</taxon>
    </lineage>
</organism>
<reference evidence="2 3" key="1">
    <citation type="submission" date="2023-08" db="EMBL/GenBank/DDBJ databases">
        <title>Black Yeasts Isolated from many extreme environments.</title>
        <authorList>
            <person name="Coleine C."/>
            <person name="Stajich J.E."/>
            <person name="Selbmann L."/>
        </authorList>
    </citation>
    <scope>NUCLEOTIDE SEQUENCE [LARGE SCALE GENOMIC DNA]</scope>
    <source>
        <strain evidence="2 3">CCFEE 5885</strain>
    </source>
</reference>
<evidence type="ECO:0000313" key="2">
    <source>
        <dbReference type="EMBL" id="KAK5077567.1"/>
    </source>
</evidence>
<keyword evidence="3" id="KW-1185">Reference proteome</keyword>
<feature type="region of interest" description="Disordered" evidence="1">
    <location>
        <begin position="76"/>
        <end position="99"/>
    </location>
</feature>
<dbReference type="EMBL" id="JAVRRG010000213">
    <property type="protein sequence ID" value="KAK5077567.1"/>
    <property type="molecule type" value="Genomic_DNA"/>
</dbReference>
<protein>
    <submittedName>
        <fullName evidence="2">RNA polymerase III C11 subunit</fullName>
    </submittedName>
</protein>
<evidence type="ECO:0000256" key="1">
    <source>
        <dbReference type="SAM" id="MobiDB-lite"/>
    </source>
</evidence>
<gene>
    <name evidence="2" type="primary">RPC11</name>
    <name evidence="2" type="ORF">LTR24_009523</name>
</gene>
<dbReference type="Proteomes" id="UP001345013">
    <property type="component" value="Unassembled WGS sequence"/>
</dbReference>
<evidence type="ECO:0000313" key="3">
    <source>
        <dbReference type="Proteomes" id="UP001345013"/>
    </source>
</evidence>
<name>A0ABR0JXH3_9EURO</name>
<comment type="caution">
    <text evidence="2">The sequence shown here is derived from an EMBL/GenBank/DDBJ whole genome shotgun (WGS) entry which is preliminary data.</text>
</comment>
<accession>A0ABR0JXH3</accession>
<sequence length="99" mass="11492">MSRLTAQSLRNSTPYHEHSDLVHLLEIFYADTLNWLAMPPTSTQDSQGRNAFTCRTCPYQFVLDQPYYERTYMKKKQQDDIMGEGQTDLPINEGTRDAV</sequence>
<proteinExistence type="predicted"/>